<dbReference type="RefSeq" id="WP_126928874.1">
    <property type="nucleotide sequence ID" value="NZ_RXLZ01000022.1"/>
</dbReference>
<proteinExistence type="predicted"/>
<dbReference type="AlphaFoldDB" id="A0A431UJ24"/>
<comment type="caution">
    <text evidence="1">The sequence shown here is derived from an EMBL/GenBank/DDBJ whole genome shotgun (WGS) entry which is preliminary data.</text>
</comment>
<dbReference type="Proteomes" id="UP000271705">
    <property type="component" value="Unassembled WGS sequence"/>
</dbReference>
<sequence>MSHTFIELYTATPAWTTLPPEQRNAFFARIGAGMQQFDPARITPLAMGRIATGVPHGSDEQFYAVWRCASRAEVDALVAGIAATGWHAYFTTTHAIGAMDSMAQHLADLAAL</sequence>
<evidence type="ECO:0000313" key="1">
    <source>
        <dbReference type="EMBL" id="RTQ89577.1"/>
    </source>
</evidence>
<reference evidence="1 2" key="1">
    <citation type="submission" date="2018-12" db="EMBL/GenBank/DDBJ databases">
        <authorList>
            <person name="Kartti S."/>
            <person name="Manni A."/>
            <person name="Chemao El Fihri M.W."/>
            <person name="Laamarti M."/>
            <person name="Temsamani L."/>
            <person name="El Jamali J.E."/>
            <person name="Ouadghiri M."/>
            <person name="Ibrahimi A."/>
            <person name="Filati-Maltouf A."/>
        </authorList>
    </citation>
    <scope>NUCLEOTIDE SEQUENCE [LARGE SCALE GENOMIC DNA]</scope>
    <source>
        <strain evidence="1 2">MDMC339</strain>
    </source>
</reference>
<protein>
    <submittedName>
        <fullName evidence="1">Uncharacterized protein</fullName>
    </submittedName>
</protein>
<dbReference type="InterPro" id="IPR046724">
    <property type="entry name" value="DUF6616"/>
</dbReference>
<dbReference type="Pfam" id="PF20321">
    <property type="entry name" value="DUF6616"/>
    <property type="match status" value="1"/>
</dbReference>
<name>A0A431UJ24_STEMA</name>
<dbReference type="EMBL" id="RXLZ01000022">
    <property type="protein sequence ID" value="RTQ89577.1"/>
    <property type="molecule type" value="Genomic_DNA"/>
</dbReference>
<accession>A0A431UJ24</accession>
<evidence type="ECO:0000313" key="2">
    <source>
        <dbReference type="Proteomes" id="UP000271705"/>
    </source>
</evidence>
<organism evidence="1 2">
    <name type="scientific">Stenotrophomonas maltophilia</name>
    <name type="common">Pseudomonas maltophilia</name>
    <name type="synonym">Xanthomonas maltophilia</name>
    <dbReference type="NCBI Taxonomy" id="40324"/>
    <lineage>
        <taxon>Bacteria</taxon>
        <taxon>Pseudomonadati</taxon>
        <taxon>Pseudomonadota</taxon>
        <taxon>Gammaproteobacteria</taxon>
        <taxon>Lysobacterales</taxon>
        <taxon>Lysobacteraceae</taxon>
        <taxon>Stenotrophomonas</taxon>
        <taxon>Stenotrophomonas maltophilia group</taxon>
    </lineage>
</organism>
<gene>
    <name evidence="1" type="ORF">EKL94_09335</name>
</gene>